<reference evidence="1 2" key="1">
    <citation type="submission" date="2015-06" db="EMBL/GenBank/DDBJ databases">
        <title>R. anatipestifer strain HXb2 is the most virulent strain so far, and the genome sequence would help us uncover the pathogenesis.</title>
        <authorList>
            <person name="Hu Q."/>
            <person name="Qi J."/>
            <person name="Bo H."/>
            <person name="Liu G."/>
            <person name="Tao M."/>
            <person name="Ding Y."/>
            <person name="Xue Y."/>
        </authorList>
    </citation>
    <scope>NUCLEOTIDE SEQUENCE [LARGE SCALE GENOMIC DNA]</scope>
    <source>
        <strain evidence="1 2">HXb2</strain>
    </source>
</reference>
<dbReference type="RefSeq" id="WP_079206620.1">
    <property type="nucleotide sequence ID" value="NZ_CP011859.1"/>
</dbReference>
<accession>A0A1S7DQI4</accession>
<sequence length="140" mass="16847">MTLAATTTYNTAIEFLKQEKKEINICISDYVEDSEMYGYNSIKFTNHFFKIEEHFVDWDEFYFGLNIRCGVDIVAIHRKATLEEPEEKELNIKDARIEVEVLWCEKWDDEADEHREYRLSKNEKIEIEDYLTNNIIIKDY</sequence>
<dbReference type="EMBL" id="CP011859">
    <property type="protein sequence ID" value="AQY21375.1"/>
    <property type="molecule type" value="Genomic_DNA"/>
</dbReference>
<name>A0A1S7DQI4_RIEAN</name>
<dbReference type="AlphaFoldDB" id="A0A1S7DQI4"/>
<evidence type="ECO:0000313" key="1">
    <source>
        <dbReference type="EMBL" id="AQY21375.1"/>
    </source>
</evidence>
<evidence type="ECO:0000313" key="2">
    <source>
        <dbReference type="Proteomes" id="UP000189883"/>
    </source>
</evidence>
<proteinExistence type="predicted"/>
<dbReference type="Proteomes" id="UP000189883">
    <property type="component" value="Chromosome"/>
</dbReference>
<protein>
    <submittedName>
        <fullName evidence="1">Uncharacterized protein</fullName>
    </submittedName>
</protein>
<gene>
    <name evidence="1" type="ORF">AB406_0416</name>
</gene>
<organism evidence="1 2">
    <name type="scientific">Riemerella anatipestifer</name>
    <name type="common">Moraxella anatipestifer</name>
    <dbReference type="NCBI Taxonomy" id="34085"/>
    <lineage>
        <taxon>Bacteria</taxon>
        <taxon>Pseudomonadati</taxon>
        <taxon>Bacteroidota</taxon>
        <taxon>Flavobacteriia</taxon>
        <taxon>Flavobacteriales</taxon>
        <taxon>Weeksellaceae</taxon>
        <taxon>Riemerella</taxon>
    </lineage>
</organism>